<keyword evidence="7 13" id="KW-0479">Metal-binding</keyword>
<keyword evidence="6 14" id="KW-0812">Transmembrane</keyword>
<dbReference type="GO" id="GO:0005506">
    <property type="term" value="F:iron ion binding"/>
    <property type="evidence" value="ECO:0007669"/>
    <property type="project" value="InterPro"/>
</dbReference>
<evidence type="ECO:0000313" key="16">
    <source>
        <dbReference type="Proteomes" id="UP000193144"/>
    </source>
</evidence>
<comment type="cofactor">
    <cofactor evidence="1 13">
        <name>heme</name>
        <dbReference type="ChEBI" id="CHEBI:30413"/>
    </cofactor>
</comment>
<dbReference type="GO" id="GO:0004497">
    <property type="term" value="F:monooxygenase activity"/>
    <property type="evidence" value="ECO:0007669"/>
    <property type="project" value="UniProtKB-KW"/>
</dbReference>
<protein>
    <submittedName>
        <fullName evidence="15">Putative cytochrome P450</fullName>
    </submittedName>
</protein>
<dbReference type="PANTHER" id="PTHR24305">
    <property type="entry name" value="CYTOCHROME P450"/>
    <property type="match status" value="1"/>
</dbReference>
<evidence type="ECO:0000313" key="15">
    <source>
        <dbReference type="EMBL" id="ORY04976.1"/>
    </source>
</evidence>
<name>A0A1Y1Z459_9PLEO</name>
<keyword evidence="11" id="KW-0503">Monooxygenase</keyword>
<dbReference type="AlphaFoldDB" id="A0A1Y1Z459"/>
<evidence type="ECO:0000256" key="6">
    <source>
        <dbReference type="ARBA" id="ARBA00022692"/>
    </source>
</evidence>
<dbReference type="GO" id="GO:0020037">
    <property type="term" value="F:heme binding"/>
    <property type="evidence" value="ECO:0007669"/>
    <property type="project" value="InterPro"/>
</dbReference>
<evidence type="ECO:0000256" key="8">
    <source>
        <dbReference type="ARBA" id="ARBA00022989"/>
    </source>
</evidence>
<keyword evidence="10 13" id="KW-0408">Iron</keyword>
<dbReference type="InterPro" id="IPR036396">
    <property type="entry name" value="Cyt_P450_sf"/>
</dbReference>
<dbReference type="PRINTS" id="PR00465">
    <property type="entry name" value="EP450IV"/>
</dbReference>
<evidence type="ECO:0000256" key="12">
    <source>
        <dbReference type="ARBA" id="ARBA00023136"/>
    </source>
</evidence>
<feature type="binding site" description="axial binding residue" evidence="13">
    <location>
        <position position="485"/>
    </location>
    <ligand>
        <name>heme</name>
        <dbReference type="ChEBI" id="CHEBI:30413"/>
    </ligand>
    <ligandPart>
        <name>Fe</name>
        <dbReference type="ChEBI" id="CHEBI:18248"/>
    </ligandPart>
</feature>
<dbReference type="GO" id="GO:0016020">
    <property type="term" value="C:membrane"/>
    <property type="evidence" value="ECO:0007669"/>
    <property type="project" value="UniProtKB-SubCell"/>
</dbReference>
<dbReference type="PRINTS" id="PR00385">
    <property type="entry name" value="P450"/>
</dbReference>
<dbReference type="GO" id="GO:1902181">
    <property type="term" value="P:verruculogen biosynthetic process"/>
    <property type="evidence" value="ECO:0007669"/>
    <property type="project" value="UniProtKB-ARBA"/>
</dbReference>
<dbReference type="PANTHER" id="PTHR24305:SF112">
    <property type="entry name" value="L-ORNITHINE-N5-MONOOXYGENASE (EUROFUNG)"/>
    <property type="match status" value="1"/>
</dbReference>
<dbReference type="InterPro" id="IPR050121">
    <property type="entry name" value="Cytochrome_P450_monoxygenase"/>
</dbReference>
<dbReference type="CDD" id="cd11061">
    <property type="entry name" value="CYP67-like"/>
    <property type="match status" value="1"/>
</dbReference>
<organism evidence="15 16">
    <name type="scientific">Clohesyomyces aquaticus</name>
    <dbReference type="NCBI Taxonomy" id="1231657"/>
    <lineage>
        <taxon>Eukaryota</taxon>
        <taxon>Fungi</taxon>
        <taxon>Dikarya</taxon>
        <taxon>Ascomycota</taxon>
        <taxon>Pezizomycotina</taxon>
        <taxon>Dothideomycetes</taxon>
        <taxon>Pleosporomycetidae</taxon>
        <taxon>Pleosporales</taxon>
        <taxon>Lindgomycetaceae</taxon>
        <taxon>Clohesyomyces</taxon>
    </lineage>
</organism>
<dbReference type="EMBL" id="MCFA01000130">
    <property type="protein sequence ID" value="ORY04976.1"/>
    <property type="molecule type" value="Genomic_DNA"/>
</dbReference>
<sequence>MISQRGLLAALAGVATHIFYFNRSEHHMKAAIYILLLFTVASLHITQGITSHSLPPQASLSSTLTLITPFFTGLYTSLILYRLFLHPLRTFPGPLCARLSDLWFSLQVSKILDAHQQLLALHSKHGDFVRIGSSELSIKNYRSVEVIYGPQSKCTKADWYDLTLPLVSIHTTRDRAVHDQRRRVWSGAFGEKNLRVYEERITGVQEQLVRVLEGKAKRQKAVEVTELFRMYSFDVIGDLAFGQSFDMLKSDEFSWVLGVVDEAMMPLGMMLPMWVYRLLTIVPMALNGWRRFIGFVYQRVDDRLNKKVKVPTSDILSTLLNPYGGRKPSDTELNILRGDAQLILIAGSDTTATTLSSILYELVKSPSHITLLRKEISPHVRPNGEIPHHSLQNLSHLNAVISETLRLHPPAGAGLKRKTPPEGLVIGSIHVPGNVTVSCPQYVIGRDEAIYVDAKSFIPARWTISSELVKEKEAYVPFSMGPYNCIGKSLALMNIRLTIAKLIMQYEIRLAEGEDALEFERGAKTYFTTCPGRLCLQFTRRE</sequence>
<dbReference type="OrthoDB" id="6692864at2759"/>
<evidence type="ECO:0000256" key="7">
    <source>
        <dbReference type="ARBA" id="ARBA00022723"/>
    </source>
</evidence>
<comment type="similarity">
    <text evidence="4">Belongs to the cytochrome P450 family.</text>
</comment>
<keyword evidence="5 13" id="KW-0349">Heme</keyword>
<comment type="pathway">
    <text evidence="3">Mycotoxin biosynthesis.</text>
</comment>
<evidence type="ECO:0000256" key="4">
    <source>
        <dbReference type="ARBA" id="ARBA00010617"/>
    </source>
</evidence>
<evidence type="ECO:0000256" key="13">
    <source>
        <dbReference type="PIRSR" id="PIRSR602403-1"/>
    </source>
</evidence>
<evidence type="ECO:0000256" key="5">
    <source>
        <dbReference type="ARBA" id="ARBA00022617"/>
    </source>
</evidence>
<keyword evidence="8 14" id="KW-1133">Transmembrane helix</keyword>
<keyword evidence="9" id="KW-0560">Oxidoreductase</keyword>
<proteinExistence type="inferred from homology"/>
<keyword evidence="12 14" id="KW-0472">Membrane</keyword>
<dbReference type="Proteomes" id="UP000193144">
    <property type="component" value="Unassembled WGS sequence"/>
</dbReference>
<reference evidence="15 16" key="1">
    <citation type="submission" date="2016-07" db="EMBL/GenBank/DDBJ databases">
        <title>Pervasive Adenine N6-methylation of Active Genes in Fungi.</title>
        <authorList>
            <consortium name="DOE Joint Genome Institute"/>
            <person name="Mondo S.J."/>
            <person name="Dannebaum R.O."/>
            <person name="Kuo R.C."/>
            <person name="Labutti K."/>
            <person name="Haridas S."/>
            <person name="Kuo A."/>
            <person name="Salamov A."/>
            <person name="Ahrendt S.R."/>
            <person name="Lipzen A."/>
            <person name="Sullivan W."/>
            <person name="Andreopoulos W.B."/>
            <person name="Clum A."/>
            <person name="Lindquist E."/>
            <person name="Daum C."/>
            <person name="Ramamoorthy G.K."/>
            <person name="Gryganskyi A."/>
            <person name="Culley D."/>
            <person name="Magnuson J.K."/>
            <person name="James T.Y."/>
            <person name="O'Malley M.A."/>
            <person name="Stajich J.E."/>
            <person name="Spatafora J.W."/>
            <person name="Visel A."/>
            <person name="Grigoriev I.V."/>
        </authorList>
    </citation>
    <scope>NUCLEOTIDE SEQUENCE [LARGE SCALE GENOMIC DNA]</scope>
    <source>
        <strain evidence="15 16">CBS 115471</strain>
    </source>
</reference>
<evidence type="ECO:0000256" key="10">
    <source>
        <dbReference type="ARBA" id="ARBA00023004"/>
    </source>
</evidence>
<dbReference type="Pfam" id="PF00067">
    <property type="entry name" value="p450"/>
    <property type="match status" value="1"/>
</dbReference>
<dbReference type="InterPro" id="IPR002403">
    <property type="entry name" value="Cyt_P450_E_grp-IV"/>
</dbReference>
<accession>A0A1Y1Z459</accession>
<dbReference type="InterPro" id="IPR001128">
    <property type="entry name" value="Cyt_P450"/>
</dbReference>
<keyword evidence="16" id="KW-1185">Reference proteome</keyword>
<feature type="transmembrane region" description="Helical" evidence="14">
    <location>
        <begin position="30"/>
        <end position="50"/>
    </location>
</feature>
<evidence type="ECO:0000256" key="9">
    <source>
        <dbReference type="ARBA" id="ARBA00023002"/>
    </source>
</evidence>
<comment type="subcellular location">
    <subcellularLocation>
        <location evidence="2">Membrane</location>
    </subcellularLocation>
</comment>
<gene>
    <name evidence="15" type="ORF">BCR34DRAFT_491188</name>
</gene>
<dbReference type="FunFam" id="1.10.630.10:FF:000063">
    <property type="entry name" value="Cytochrome P450 monooxygenase"/>
    <property type="match status" value="1"/>
</dbReference>
<dbReference type="SUPFAM" id="SSF48264">
    <property type="entry name" value="Cytochrome P450"/>
    <property type="match status" value="1"/>
</dbReference>
<evidence type="ECO:0000256" key="1">
    <source>
        <dbReference type="ARBA" id="ARBA00001971"/>
    </source>
</evidence>
<dbReference type="STRING" id="1231657.A0A1Y1Z459"/>
<dbReference type="Gene3D" id="1.10.630.10">
    <property type="entry name" value="Cytochrome P450"/>
    <property type="match status" value="1"/>
</dbReference>
<feature type="transmembrane region" description="Helical" evidence="14">
    <location>
        <begin position="62"/>
        <end position="81"/>
    </location>
</feature>
<evidence type="ECO:0000256" key="14">
    <source>
        <dbReference type="SAM" id="Phobius"/>
    </source>
</evidence>
<evidence type="ECO:0000256" key="3">
    <source>
        <dbReference type="ARBA" id="ARBA00004685"/>
    </source>
</evidence>
<comment type="caution">
    <text evidence="15">The sequence shown here is derived from an EMBL/GenBank/DDBJ whole genome shotgun (WGS) entry which is preliminary data.</text>
</comment>
<evidence type="ECO:0000256" key="11">
    <source>
        <dbReference type="ARBA" id="ARBA00023033"/>
    </source>
</evidence>
<dbReference type="GO" id="GO:0016705">
    <property type="term" value="F:oxidoreductase activity, acting on paired donors, with incorporation or reduction of molecular oxygen"/>
    <property type="evidence" value="ECO:0007669"/>
    <property type="project" value="InterPro"/>
</dbReference>
<evidence type="ECO:0000256" key="2">
    <source>
        <dbReference type="ARBA" id="ARBA00004370"/>
    </source>
</evidence>